<dbReference type="GeneID" id="17317951"/>
<accession>R7QN61</accession>
<dbReference type="AlphaFoldDB" id="R7QN61"/>
<evidence type="ECO:0000313" key="1">
    <source>
        <dbReference type="EMBL" id="CDF39942.1"/>
    </source>
</evidence>
<gene>
    <name evidence="1" type="ORF">CHC_T00006902001</name>
</gene>
<dbReference type="RefSeq" id="XP_005710236.1">
    <property type="nucleotide sequence ID" value="XM_005710179.1"/>
</dbReference>
<evidence type="ECO:0000313" key="2">
    <source>
        <dbReference type="Proteomes" id="UP000012073"/>
    </source>
</evidence>
<reference evidence="2" key="1">
    <citation type="journal article" date="2013" name="Proc. Natl. Acad. Sci. U.S.A.">
        <title>Genome structure and metabolic features in the red seaweed Chondrus crispus shed light on evolution of the Archaeplastida.</title>
        <authorList>
            <person name="Collen J."/>
            <person name="Porcel B."/>
            <person name="Carre W."/>
            <person name="Ball S.G."/>
            <person name="Chaparro C."/>
            <person name="Tonon T."/>
            <person name="Barbeyron T."/>
            <person name="Michel G."/>
            <person name="Noel B."/>
            <person name="Valentin K."/>
            <person name="Elias M."/>
            <person name="Artiguenave F."/>
            <person name="Arun A."/>
            <person name="Aury J.M."/>
            <person name="Barbosa-Neto J.F."/>
            <person name="Bothwell J.H."/>
            <person name="Bouget F.Y."/>
            <person name="Brillet L."/>
            <person name="Cabello-Hurtado F."/>
            <person name="Capella-Gutierrez S."/>
            <person name="Charrier B."/>
            <person name="Cladiere L."/>
            <person name="Cock J.M."/>
            <person name="Coelho S.M."/>
            <person name="Colleoni C."/>
            <person name="Czjzek M."/>
            <person name="Da Silva C."/>
            <person name="Delage L."/>
            <person name="Denoeud F."/>
            <person name="Deschamps P."/>
            <person name="Dittami S.M."/>
            <person name="Gabaldon T."/>
            <person name="Gachon C.M."/>
            <person name="Groisillier A."/>
            <person name="Herve C."/>
            <person name="Jabbari K."/>
            <person name="Katinka M."/>
            <person name="Kloareg B."/>
            <person name="Kowalczyk N."/>
            <person name="Labadie K."/>
            <person name="Leblanc C."/>
            <person name="Lopez P.J."/>
            <person name="McLachlan D.H."/>
            <person name="Meslet-Cladiere L."/>
            <person name="Moustafa A."/>
            <person name="Nehr Z."/>
            <person name="Nyvall Collen P."/>
            <person name="Panaud O."/>
            <person name="Partensky F."/>
            <person name="Poulain J."/>
            <person name="Rensing S.A."/>
            <person name="Rousvoal S."/>
            <person name="Samson G."/>
            <person name="Symeonidi A."/>
            <person name="Weissenbach J."/>
            <person name="Zambounis A."/>
            <person name="Wincker P."/>
            <person name="Boyen C."/>
        </authorList>
    </citation>
    <scope>NUCLEOTIDE SEQUENCE [LARGE SCALE GENOMIC DNA]</scope>
    <source>
        <strain evidence="2">cv. Stackhouse</strain>
    </source>
</reference>
<proteinExistence type="predicted"/>
<organism evidence="1 2">
    <name type="scientific">Chondrus crispus</name>
    <name type="common">Carrageen Irish moss</name>
    <name type="synonym">Polymorpha crispa</name>
    <dbReference type="NCBI Taxonomy" id="2769"/>
    <lineage>
        <taxon>Eukaryota</taxon>
        <taxon>Rhodophyta</taxon>
        <taxon>Florideophyceae</taxon>
        <taxon>Rhodymeniophycidae</taxon>
        <taxon>Gigartinales</taxon>
        <taxon>Gigartinaceae</taxon>
        <taxon>Chondrus</taxon>
    </lineage>
</organism>
<dbReference type="EMBL" id="HG002094">
    <property type="protein sequence ID" value="CDF39942.1"/>
    <property type="molecule type" value="Genomic_DNA"/>
</dbReference>
<dbReference type="Proteomes" id="UP000012073">
    <property type="component" value="Unassembled WGS sequence"/>
</dbReference>
<dbReference type="KEGG" id="ccp:CHC_T00006902001"/>
<name>R7QN61_CHOCR</name>
<keyword evidence="2" id="KW-1185">Reference proteome</keyword>
<protein>
    <submittedName>
        <fullName evidence="1">Uncharacterized protein</fullName>
    </submittedName>
</protein>
<dbReference type="Gramene" id="CDF39942">
    <property type="protein sequence ID" value="CDF39942"/>
    <property type="gene ID" value="CHC_T00006902001"/>
</dbReference>
<sequence>MVNSLVGFEEEQAIASLLLNCLAQGLDPEECTFHLERNVVDFFQVRDRRPSHAISPVVLEAIATLATTHPASKPRTLSCLLVLGAASVSSWNSITTSKIFDMHPELFQLLSSFIAGSNPLFQFLSGEIKQTISSAFIDLSKYGTHAEFGRLKTLPSTPVSLAISEFARNVNSHNSVLTDVLQCLPFDTLESIPDDNWVQVLDLALEHNINTKWVKLRSMLGLSRNTAARAELLRIIRKHPESGISHHVGWCNLVALREFAPLSIEKIFSSLKDIDTIEKAYQLVRRNRLDGDEKSVKTAASIWMTEKNHHLVASAYIAAPSALINLASNSNDVFLALKDIPETFCSPIDVVMDGHLLDLLSTVPEFSRLLRRKRAQGEKSSLLGLKRIAMIHPYLFARRLPCLLSSGRTVLYGLSNPAARYEEVCLCMLEIVLETICSLPLMCVDTTEVEKFIVETMEFVLEENRAVNGVPDMFLALVLVTFKAVSFLAGMMKSTRVCDLIKKVVLGQGTSERIREAAEVCLKCTDI</sequence>